<accession>A0A8B5UIW1</accession>
<proteinExistence type="predicted"/>
<reference evidence="1 2" key="1">
    <citation type="submission" date="2019-06" db="EMBL/GenBank/DDBJ databases">
        <title>A Diverse Panel of Clinical Acinetobacter baumannii for Research Use.</title>
        <authorList>
            <person name="Mcgann P."/>
            <person name="Snesrud E."/>
            <person name="Galac M.R."/>
        </authorList>
    </citation>
    <scope>NUCLEOTIDE SEQUENCE [LARGE SCALE GENOMIC DNA]</scope>
    <source>
        <strain evidence="1 2">MRSN14237</strain>
    </source>
</reference>
<dbReference type="AlphaFoldDB" id="A0A8B5UIW1"/>
<sequence length="120" mass="14108">MNIDEKAILLITKLVRKTSADEIKWKVANPPKSLVSATEDEIFTFFEANYKEKKFAIFERKSKYFFDEHEFYWTSDDVFAILDNNENVILEYSKNTPVLVDLFTTVREQVADLDNLIDDL</sequence>
<dbReference type="Proteomes" id="UP000315888">
    <property type="component" value="Unassembled WGS sequence"/>
</dbReference>
<dbReference type="RefSeq" id="WP_001017796.1">
    <property type="nucleotide sequence ID" value="NZ_BHFY01000051.1"/>
</dbReference>
<name>A0A8B5UIW1_ACIBA</name>
<evidence type="ECO:0000313" key="2">
    <source>
        <dbReference type="Proteomes" id="UP000315888"/>
    </source>
</evidence>
<dbReference type="EMBL" id="VHGY01000037">
    <property type="protein sequence ID" value="TPU62156.1"/>
    <property type="molecule type" value="Genomic_DNA"/>
</dbReference>
<organism evidence="1 2">
    <name type="scientific">Acinetobacter baumannii</name>
    <dbReference type="NCBI Taxonomy" id="470"/>
    <lineage>
        <taxon>Bacteria</taxon>
        <taxon>Pseudomonadati</taxon>
        <taxon>Pseudomonadota</taxon>
        <taxon>Gammaproteobacteria</taxon>
        <taxon>Moraxellales</taxon>
        <taxon>Moraxellaceae</taxon>
        <taxon>Acinetobacter</taxon>
        <taxon>Acinetobacter calcoaceticus/baumannii complex</taxon>
    </lineage>
</organism>
<evidence type="ECO:0000313" key="1">
    <source>
        <dbReference type="EMBL" id="TPU62156.1"/>
    </source>
</evidence>
<protein>
    <submittedName>
        <fullName evidence="1">Uncharacterized protein</fullName>
    </submittedName>
</protein>
<gene>
    <name evidence="1" type="ORF">FJU42_14005</name>
</gene>
<comment type="caution">
    <text evidence="1">The sequence shown here is derived from an EMBL/GenBank/DDBJ whole genome shotgun (WGS) entry which is preliminary data.</text>
</comment>